<organism evidence="2 3">
    <name type="scientific">Artemia franciscana</name>
    <name type="common">Brine shrimp</name>
    <name type="synonym">Artemia sanfranciscana</name>
    <dbReference type="NCBI Taxonomy" id="6661"/>
    <lineage>
        <taxon>Eukaryota</taxon>
        <taxon>Metazoa</taxon>
        <taxon>Ecdysozoa</taxon>
        <taxon>Arthropoda</taxon>
        <taxon>Crustacea</taxon>
        <taxon>Branchiopoda</taxon>
        <taxon>Anostraca</taxon>
        <taxon>Artemiidae</taxon>
        <taxon>Artemia</taxon>
    </lineage>
</organism>
<feature type="compositionally biased region" description="Basic and acidic residues" evidence="1">
    <location>
        <begin position="42"/>
        <end position="55"/>
    </location>
</feature>
<protein>
    <submittedName>
        <fullName evidence="2">Uncharacterized protein</fullName>
    </submittedName>
</protein>
<evidence type="ECO:0000256" key="1">
    <source>
        <dbReference type="SAM" id="MobiDB-lite"/>
    </source>
</evidence>
<proteinExistence type="predicted"/>
<accession>A0AA88KS03</accession>
<sequence length="69" mass="8165">MVHLYFNTDGLQTRDPFLNIVLCKKTKEEAFQIVLKKLKKNQEREKNIGTDGDKPRRQKLNGYIDDEKN</sequence>
<keyword evidence="3" id="KW-1185">Reference proteome</keyword>
<evidence type="ECO:0000313" key="2">
    <source>
        <dbReference type="EMBL" id="KAK2703933.1"/>
    </source>
</evidence>
<evidence type="ECO:0000313" key="3">
    <source>
        <dbReference type="Proteomes" id="UP001187531"/>
    </source>
</evidence>
<dbReference type="EMBL" id="JAVRJZ010000060">
    <property type="protein sequence ID" value="KAK2703933.1"/>
    <property type="molecule type" value="Genomic_DNA"/>
</dbReference>
<dbReference type="Proteomes" id="UP001187531">
    <property type="component" value="Unassembled WGS sequence"/>
</dbReference>
<feature type="region of interest" description="Disordered" evidence="1">
    <location>
        <begin position="42"/>
        <end position="69"/>
    </location>
</feature>
<gene>
    <name evidence="2" type="ORF">QYM36_017727</name>
</gene>
<comment type="caution">
    <text evidence="2">The sequence shown here is derived from an EMBL/GenBank/DDBJ whole genome shotgun (WGS) entry which is preliminary data.</text>
</comment>
<dbReference type="AlphaFoldDB" id="A0AA88KS03"/>
<reference evidence="2" key="1">
    <citation type="submission" date="2023-07" db="EMBL/GenBank/DDBJ databases">
        <title>Chromosome-level genome assembly of Artemia franciscana.</title>
        <authorList>
            <person name="Jo E."/>
        </authorList>
    </citation>
    <scope>NUCLEOTIDE SEQUENCE</scope>
    <source>
        <tissue evidence="2">Whole body</tissue>
    </source>
</reference>
<name>A0AA88KS03_ARTSF</name>